<organism evidence="2 3">
    <name type="scientific">Roseococcus pinisoli</name>
    <dbReference type="NCBI Taxonomy" id="2835040"/>
    <lineage>
        <taxon>Bacteria</taxon>
        <taxon>Pseudomonadati</taxon>
        <taxon>Pseudomonadota</taxon>
        <taxon>Alphaproteobacteria</taxon>
        <taxon>Acetobacterales</taxon>
        <taxon>Roseomonadaceae</taxon>
        <taxon>Roseococcus</taxon>
    </lineage>
</organism>
<sequence length="64" mass="7036">MRAWPLLVLLVAACSSPPPAPAPDPQAPACHLRPLSISTHDQLTPATLREIRRVNRELRRFCAG</sequence>
<feature type="signal peptide" evidence="1">
    <location>
        <begin position="1"/>
        <end position="22"/>
    </location>
</feature>
<name>A0ABS5QC55_9PROT</name>
<reference evidence="2 3" key="1">
    <citation type="submission" date="2021-05" db="EMBL/GenBank/DDBJ databases">
        <title>Roseococcus sp. XZZS9, whole genome shotgun sequencing project.</title>
        <authorList>
            <person name="Zhao G."/>
            <person name="Shen L."/>
        </authorList>
    </citation>
    <scope>NUCLEOTIDE SEQUENCE [LARGE SCALE GENOMIC DNA]</scope>
    <source>
        <strain evidence="2 3">XZZS9</strain>
    </source>
</reference>
<keyword evidence="3" id="KW-1185">Reference proteome</keyword>
<dbReference type="EMBL" id="JAHCDA010000001">
    <property type="protein sequence ID" value="MBS7810545.1"/>
    <property type="molecule type" value="Genomic_DNA"/>
</dbReference>
<evidence type="ECO:0000313" key="3">
    <source>
        <dbReference type="Proteomes" id="UP000766336"/>
    </source>
</evidence>
<comment type="caution">
    <text evidence="2">The sequence shown here is derived from an EMBL/GenBank/DDBJ whole genome shotgun (WGS) entry which is preliminary data.</text>
</comment>
<keyword evidence="1" id="KW-0732">Signal</keyword>
<dbReference type="Proteomes" id="UP000766336">
    <property type="component" value="Unassembled WGS sequence"/>
</dbReference>
<protein>
    <submittedName>
        <fullName evidence="2">Uncharacterized protein</fullName>
    </submittedName>
</protein>
<dbReference type="RefSeq" id="WP_213669158.1">
    <property type="nucleotide sequence ID" value="NZ_JAHCDA010000001.1"/>
</dbReference>
<proteinExistence type="predicted"/>
<gene>
    <name evidence="2" type="ORF">KHU32_06325</name>
</gene>
<evidence type="ECO:0000313" key="2">
    <source>
        <dbReference type="EMBL" id="MBS7810545.1"/>
    </source>
</evidence>
<evidence type="ECO:0000256" key="1">
    <source>
        <dbReference type="SAM" id="SignalP"/>
    </source>
</evidence>
<feature type="chain" id="PRO_5045920321" evidence="1">
    <location>
        <begin position="23"/>
        <end position="64"/>
    </location>
</feature>
<accession>A0ABS5QC55</accession>